<dbReference type="GeneID" id="5016848"/>
<name>A0BYP9_PARTE</name>
<accession>A0BYP9</accession>
<dbReference type="Proteomes" id="UP000000600">
    <property type="component" value="Unassembled WGS sequence"/>
</dbReference>
<reference evidence="1 2" key="1">
    <citation type="journal article" date="2006" name="Nature">
        <title>Global trends of whole-genome duplications revealed by the ciliate Paramecium tetraurelia.</title>
        <authorList>
            <consortium name="Genoscope"/>
            <person name="Aury J.-M."/>
            <person name="Jaillon O."/>
            <person name="Duret L."/>
            <person name="Noel B."/>
            <person name="Jubin C."/>
            <person name="Porcel B.M."/>
            <person name="Segurens B."/>
            <person name="Daubin V."/>
            <person name="Anthouard V."/>
            <person name="Aiach N."/>
            <person name="Arnaiz O."/>
            <person name="Billaut A."/>
            <person name="Beisson J."/>
            <person name="Blanc I."/>
            <person name="Bouhouche K."/>
            <person name="Camara F."/>
            <person name="Duharcourt S."/>
            <person name="Guigo R."/>
            <person name="Gogendeau D."/>
            <person name="Katinka M."/>
            <person name="Keller A.-M."/>
            <person name="Kissmehl R."/>
            <person name="Klotz C."/>
            <person name="Koll F."/>
            <person name="Le Moue A."/>
            <person name="Lepere C."/>
            <person name="Malinsky S."/>
            <person name="Nowacki M."/>
            <person name="Nowak J.K."/>
            <person name="Plattner H."/>
            <person name="Poulain J."/>
            <person name="Ruiz F."/>
            <person name="Serrano V."/>
            <person name="Zagulski M."/>
            <person name="Dessen P."/>
            <person name="Betermier M."/>
            <person name="Weissenbach J."/>
            <person name="Scarpelli C."/>
            <person name="Schachter V."/>
            <person name="Sperling L."/>
            <person name="Meyer E."/>
            <person name="Cohen J."/>
            <person name="Wincker P."/>
        </authorList>
    </citation>
    <scope>NUCLEOTIDE SEQUENCE [LARGE SCALE GENOMIC DNA]</scope>
    <source>
        <strain evidence="1 2">Stock d4-2</strain>
    </source>
</reference>
<evidence type="ECO:0000313" key="2">
    <source>
        <dbReference type="Proteomes" id="UP000000600"/>
    </source>
</evidence>
<dbReference type="KEGG" id="ptm:GSPATT00033519001"/>
<protein>
    <submittedName>
        <fullName evidence="1">Uncharacterized protein</fullName>
    </submittedName>
</protein>
<dbReference type="HOGENOM" id="CLU_3385819_0_0_1"/>
<proteinExistence type="predicted"/>
<organism evidence="1 2">
    <name type="scientific">Paramecium tetraurelia</name>
    <dbReference type="NCBI Taxonomy" id="5888"/>
    <lineage>
        <taxon>Eukaryota</taxon>
        <taxon>Sar</taxon>
        <taxon>Alveolata</taxon>
        <taxon>Ciliophora</taxon>
        <taxon>Intramacronucleata</taxon>
        <taxon>Oligohymenophorea</taxon>
        <taxon>Peniculida</taxon>
        <taxon>Parameciidae</taxon>
        <taxon>Paramecium</taxon>
    </lineage>
</organism>
<gene>
    <name evidence="1" type="ORF">GSPATT00033519001</name>
</gene>
<dbReference type="AlphaFoldDB" id="A0BYP9"/>
<dbReference type="RefSeq" id="XP_001431064.1">
    <property type="nucleotide sequence ID" value="XM_001431027.1"/>
</dbReference>
<dbReference type="EMBL" id="CT868027">
    <property type="protein sequence ID" value="CAK63666.1"/>
    <property type="molecule type" value="Genomic_DNA"/>
</dbReference>
<dbReference type="InParanoid" id="A0BYP9"/>
<keyword evidence="2" id="KW-1185">Reference proteome</keyword>
<evidence type="ECO:0000313" key="1">
    <source>
        <dbReference type="EMBL" id="CAK63666.1"/>
    </source>
</evidence>
<sequence>MLTKKSLMSLMGYVPALVVQYFAQHEQYKIFDC</sequence>